<feature type="region of interest" description="Disordered" evidence="1">
    <location>
        <begin position="180"/>
        <end position="248"/>
    </location>
</feature>
<evidence type="ECO:0000256" key="1">
    <source>
        <dbReference type="SAM" id="MobiDB-lite"/>
    </source>
</evidence>
<feature type="compositionally biased region" description="Polar residues" evidence="1">
    <location>
        <begin position="131"/>
        <end position="140"/>
    </location>
</feature>
<name>A0A6A6UES4_9PEZI</name>
<evidence type="ECO:0008006" key="4">
    <source>
        <dbReference type="Google" id="ProtNLM"/>
    </source>
</evidence>
<proteinExistence type="predicted"/>
<dbReference type="Proteomes" id="UP000799302">
    <property type="component" value="Unassembled WGS sequence"/>
</dbReference>
<feature type="compositionally biased region" description="Polar residues" evidence="1">
    <location>
        <begin position="281"/>
        <end position="292"/>
    </location>
</feature>
<sequence length="910" mass="97931">MAAFASQPAMAMDMGSEIYSQESVGPVELFPNPTFVFPARPDVPTSQPAFTMSSIARRPRSDQNLASSASASIPRTRASVSALPSFSFNPAGTTRDSTPPHSPSSLNAPSTPSRSARHRRGGSEFIGGQSGNVNLVSTSPAKAEFGSVQPPLHLGPPAGRRHAHRRSGAISCHDLNSILQPKDSNAQMRAGSAPTSPMDLDAKSFFPGLRRGSQQSLRDTTIAESPKEADVDDDSSRRPPSRARVGFADRVEYIRPLSTISSETESSMSTIRGHSVTNSFSSVASVGATSPSPARMARPSLNTTFEDEPPRPQTSQALFGSPLESRPFLSVGSQSAERPKSEAGLSSSTSNSPIDAQPKRKSFGWWESKQKRSISPHSFKPSPNSSQQHLSVNVPSSPHSSDKAIESDQETVKDVLCTTKKPRKVRSWAHSLLPRKHKTKKTRSTTPPPQSQPSDSDTEDTESNASQSEAEQPTLDANFEVNFDEDNTVTIIDEAAQQPASLRVNTVASRPIRGFPEPDVLSPVIDLDAALGPFNTPFGQPAWNGPRQTRARRSMHSSNASLSIAAFSAGQPHRRTESAPELLPFDARNSKFGQPAMPDVFEEEDEELEAQDDMASSPIEDSETVEHQEDSIASTGVHVVDIDEAVVAAGPWPVVSGFGSARRKKSEGLSIDTGSRPSSMVFDGQLQISSNRQSLVVVDDIEVVEDYEEVRGSKSSDDTITPPHTGDKISVPTAPLRFAMPLPPEHIMTPDSISDASLRSPFFSPSTSSLDTSRLDTGASSATDAPSFCFGEPGPEVRVSVDDVPSLTSSRSTMTSPANQQMPPPSSAGRTPSVYSVRSTGTADYATHKRGSIASLSRLVASGFGERSKLSIESRPQSQQLMTEPKKEKSRHRISKRWQFWKSKENISTA</sequence>
<evidence type="ECO:0000313" key="3">
    <source>
        <dbReference type="Proteomes" id="UP000799302"/>
    </source>
</evidence>
<dbReference type="OrthoDB" id="5406427at2759"/>
<reference evidence="2" key="1">
    <citation type="journal article" date="2020" name="Stud. Mycol.">
        <title>101 Dothideomycetes genomes: a test case for predicting lifestyles and emergence of pathogens.</title>
        <authorList>
            <person name="Haridas S."/>
            <person name="Albert R."/>
            <person name="Binder M."/>
            <person name="Bloem J."/>
            <person name="Labutti K."/>
            <person name="Salamov A."/>
            <person name="Andreopoulos B."/>
            <person name="Baker S."/>
            <person name="Barry K."/>
            <person name="Bills G."/>
            <person name="Bluhm B."/>
            <person name="Cannon C."/>
            <person name="Castanera R."/>
            <person name="Culley D."/>
            <person name="Daum C."/>
            <person name="Ezra D."/>
            <person name="Gonzalez J."/>
            <person name="Henrissat B."/>
            <person name="Kuo A."/>
            <person name="Liang C."/>
            <person name="Lipzen A."/>
            <person name="Lutzoni F."/>
            <person name="Magnuson J."/>
            <person name="Mondo S."/>
            <person name="Nolan M."/>
            <person name="Ohm R."/>
            <person name="Pangilinan J."/>
            <person name="Park H.-J."/>
            <person name="Ramirez L."/>
            <person name="Alfaro M."/>
            <person name="Sun H."/>
            <person name="Tritt A."/>
            <person name="Yoshinaga Y."/>
            <person name="Zwiers L.-H."/>
            <person name="Turgeon B."/>
            <person name="Goodwin S."/>
            <person name="Spatafora J."/>
            <person name="Crous P."/>
            <person name="Grigoriev I."/>
        </authorList>
    </citation>
    <scope>NUCLEOTIDE SEQUENCE</scope>
    <source>
        <strain evidence="2">CBS 115976</strain>
    </source>
</reference>
<feature type="compositionally biased region" description="Polar residues" evidence="1">
    <location>
        <begin position="806"/>
        <end position="821"/>
    </location>
</feature>
<feature type="region of interest" description="Disordered" evidence="1">
    <location>
        <begin position="281"/>
        <end position="478"/>
    </location>
</feature>
<feature type="compositionally biased region" description="Polar residues" evidence="1">
    <location>
        <begin position="373"/>
        <end position="399"/>
    </location>
</feature>
<protein>
    <recommendedName>
        <fullName evidence="4">Cell wall proline rich protein</fullName>
    </recommendedName>
</protein>
<dbReference type="AlphaFoldDB" id="A0A6A6UES4"/>
<feature type="compositionally biased region" description="Polar residues" evidence="1">
    <location>
        <begin position="212"/>
        <end position="223"/>
    </location>
</feature>
<accession>A0A6A6UES4</accession>
<feature type="region of interest" description="Disordered" evidence="1">
    <location>
        <begin position="710"/>
        <end position="732"/>
    </location>
</feature>
<feature type="compositionally biased region" description="Polar residues" evidence="1">
    <location>
        <begin position="44"/>
        <end position="54"/>
    </location>
</feature>
<feature type="compositionally biased region" description="Polar residues" evidence="1">
    <location>
        <begin position="344"/>
        <end position="354"/>
    </location>
</feature>
<feature type="compositionally biased region" description="Basic and acidic residues" evidence="1">
    <location>
        <begin position="400"/>
        <end position="413"/>
    </location>
</feature>
<evidence type="ECO:0000313" key="2">
    <source>
        <dbReference type="EMBL" id="KAF2670136.1"/>
    </source>
</evidence>
<feature type="region of interest" description="Disordered" evidence="1">
    <location>
        <begin position="866"/>
        <end position="895"/>
    </location>
</feature>
<feature type="compositionally biased region" description="Polar residues" evidence="1">
    <location>
        <begin position="62"/>
        <end position="114"/>
    </location>
</feature>
<feature type="region of interest" description="Disordered" evidence="1">
    <location>
        <begin position="38"/>
        <end position="167"/>
    </location>
</feature>
<feature type="region of interest" description="Disordered" evidence="1">
    <location>
        <begin position="535"/>
        <end position="558"/>
    </location>
</feature>
<dbReference type="EMBL" id="MU004234">
    <property type="protein sequence ID" value="KAF2670136.1"/>
    <property type="molecule type" value="Genomic_DNA"/>
</dbReference>
<feature type="compositionally biased region" description="Basic and acidic residues" evidence="1">
    <location>
        <begin position="225"/>
        <end position="237"/>
    </location>
</feature>
<gene>
    <name evidence="2" type="ORF">BT63DRAFT_230682</name>
</gene>
<organism evidence="2 3">
    <name type="scientific">Microthyrium microscopicum</name>
    <dbReference type="NCBI Taxonomy" id="703497"/>
    <lineage>
        <taxon>Eukaryota</taxon>
        <taxon>Fungi</taxon>
        <taxon>Dikarya</taxon>
        <taxon>Ascomycota</taxon>
        <taxon>Pezizomycotina</taxon>
        <taxon>Dothideomycetes</taxon>
        <taxon>Dothideomycetes incertae sedis</taxon>
        <taxon>Microthyriales</taxon>
        <taxon>Microthyriaceae</taxon>
        <taxon>Microthyrium</taxon>
    </lineage>
</organism>
<keyword evidence="3" id="KW-1185">Reference proteome</keyword>
<feature type="region of interest" description="Disordered" evidence="1">
    <location>
        <begin position="759"/>
        <end position="836"/>
    </location>
</feature>
<feature type="compositionally biased region" description="Low complexity" evidence="1">
    <location>
        <begin position="759"/>
        <end position="777"/>
    </location>
</feature>
<feature type="compositionally biased region" description="Basic residues" evidence="1">
    <location>
        <begin position="420"/>
        <end position="443"/>
    </location>
</feature>